<accession>A0ABQ8VU39</accession>
<feature type="region of interest" description="Disordered" evidence="1">
    <location>
        <begin position="223"/>
        <end position="242"/>
    </location>
</feature>
<sequence length="242" mass="27057">MQGIRRHTDRRKAREVKAGIMEQVRRKRHKLITYFKLTLHYTVPSPKYPSIMSFGSDPESFLEYALSLPDPVGPDPETSDSSDQSSPSDHNSEQESVQSGTNSDPDQSSYDSEFPGPFDYDYLYQSSDFDSDHPGPYDLSYLHSYPSSSASDSNESFHSFATEASEAPELRPGDDRSGHPHLGPDGRLVDSERERRRVLGLCFYCGGEHMKVDCLKLQARIGQNYDADNSESDVPGSDDGSE</sequence>
<proteinExistence type="predicted"/>
<feature type="compositionally biased region" description="Basic and acidic residues" evidence="1">
    <location>
        <begin position="168"/>
        <end position="191"/>
    </location>
</feature>
<feature type="compositionally biased region" description="Polar residues" evidence="1">
    <location>
        <begin position="94"/>
        <end position="111"/>
    </location>
</feature>
<name>A0ABQ8VU39_9AGAR</name>
<evidence type="ECO:0000256" key="1">
    <source>
        <dbReference type="SAM" id="MobiDB-lite"/>
    </source>
</evidence>
<evidence type="ECO:0000313" key="3">
    <source>
        <dbReference type="Proteomes" id="UP001150217"/>
    </source>
</evidence>
<protein>
    <recommendedName>
        <fullName evidence="4">MADS-box domain-containing protein</fullName>
    </recommendedName>
</protein>
<evidence type="ECO:0008006" key="4">
    <source>
        <dbReference type="Google" id="ProtNLM"/>
    </source>
</evidence>
<feature type="compositionally biased region" description="Low complexity" evidence="1">
    <location>
        <begin position="75"/>
        <end position="89"/>
    </location>
</feature>
<comment type="caution">
    <text evidence="2">The sequence shown here is derived from an EMBL/GenBank/DDBJ whole genome shotgun (WGS) entry which is preliminary data.</text>
</comment>
<evidence type="ECO:0000313" key="2">
    <source>
        <dbReference type="EMBL" id="KAJ4499861.1"/>
    </source>
</evidence>
<dbReference type="Proteomes" id="UP001150217">
    <property type="component" value="Unassembled WGS sequence"/>
</dbReference>
<feature type="region of interest" description="Disordered" evidence="1">
    <location>
        <begin position="144"/>
        <end position="191"/>
    </location>
</feature>
<gene>
    <name evidence="2" type="ORF">C8R41DRAFT_812387</name>
</gene>
<feature type="compositionally biased region" description="Low complexity" evidence="1">
    <location>
        <begin position="144"/>
        <end position="160"/>
    </location>
</feature>
<feature type="region of interest" description="Disordered" evidence="1">
    <location>
        <begin position="64"/>
        <end position="114"/>
    </location>
</feature>
<organism evidence="2 3">
    <name type="scientific">Lentinula lateritia</name>
    <dbReference type="NCBI Taxonomy" id="40482"/>
    <lineage>
        <taxon>Eukaryota</taxon>
        <taxon>Fungi</taxon>
        <taxon>Dikarya</taxon>
        <taxon>Basidiomycota</taxon>
        <taxon>Agaricomycotina</taxon>
        <taxon>Agaricomycetes</taxon>
        <taxon>Agaricomycetidae</taxon>
        <taxon>Agaricales</taxon>
        <taxon>Marasmiineae</taxon>
        <taxon>Omphalotaceae</taxon>
        <taxon>Lentinula</taxon>
    </lineage>
</organism>
<keyword evidence="3" id="KW-1185">Reference proteome</keyword>
<dbReference type="EMBL" id="JANVFT010000008">
    <property type="protein sequence ID" value="KAJ4499861.1"/>
    <property type="molecule type" value="Genomic_DNA"/>
</dbReference>
<reference evidence="2" key="1">
    <citation type="submission" date="2022-08" db="EMBL/GenBank/DDBJ databases">
        <title>A Global Phylogenomic Analysis of the Shiitake Genus Lentinula.</title>
        <authorList>
            <consortium name="DOE Joint Genome Institute"/>
            <person name="Sierra-Patev S."/>
            <person name="Min B."/>
            <person name="Naranjo-Ortiz M."/>
            <person name="Looney B."/>
            <person name="Konkel Z."/>
            <person name="Slot J.C."/>
            <person name="Sakamoto Y."/>
            <person name="Steenwyk J.L."/>
            <person name="Rokas A."/>
            <person name="Carro J."/>
            <person name="Camarero S."/>
            <person name="Ferreira P."/>
            <person name="Molpeceres G."/>
            <person name="Ruiz-Duenas F.J."/>
            <person name="Serrano A."/>
            <person name="Henrissat B."/>
            <person name="Drula E."/>
            <person name="Hughes K.W."/>
            <person name="Mata J.L."/>
            <person name="Ishikawa N.K."/>
            <person name="Vargas-Isla R."/>
            <person name="Ushijima S."/>
            <person name="Smith C.A."/>
            <person name="Ahrendt S."/>
            <person name="Andreopoulos W."/>
            <person name="He G."/>
            <person name="Labutti K."/>
            <person name="Lipzen A."/>
            <person name="Ng V."/>
            <person name="Riley R."/>
            <person name="Sandor L."/>
            <person name="Barry K."/>
            <person name="Martinez A.T."/>
            <person name="Xiao Y."/>
            <person name="Gibbons J.G."/>
            <person name="Terashima K."/>
            <person name="Grigoriev I.V."/>
            <person name="Hibbett D.S."/>
        </authorList>
    </citation>
    <scope>NUCLEOTIDE SEQUENCE</scope>
    <source>
        <strain evidence="2">RHP3577 ss4</strain>
    </source>
</reference>